<feature type="transmembrane region" description="Helical" evidence="7">
    <location>
        <begin position="99"/>
        <end position="119"/>
    </location>
</feature>
<dbReference type="AlphaFoldDB" id="A0A7S2A5N3"/>
<proteinExistence type="predicted"/>
<feature type="region of interest" description="Disordered" evidence="6">
    <location>
        <begin position="1"/>
        <end position="64"/>
    </location>
</feature>
<feature type="transmembrane region" description="Helical" evidence="7">
    <location>
        <begin position="339"/>
        <end position="362"/>
    </location>
</feature>
<keyword evidence="4 7" id="KW-1133">Transmembrane helix</keyword>
<keyword evidence="2" id="KW-0813">Transport</keyword>
<evidence type="ECO:0000256" key="4">
    <source>
        <dbReference type="ARBA" id="ARBA00022989"/>
    </source>
</evidence>
<evidence type="ECO:0000313" key="8">
    <source>
        <dbReference type="EMBL" id="CAD9358450.1"/>
    </source>
</evidence>
<dbReference type="GO" id="GO:0000139">
    <property type="term" value="C:Golgi membrane"/>
    <property type="evidence" value="ECO:0007669"/>
    <property type="project" value="TreeGrafter"/>
</dbReference>
<feature type="transmembrane region" description="Helical" evidence="7">
    <location>
        <begin position="368"/>
        <end position="387"/>
    </location>
</feature>
<dbReference type="GO" id="GO:0046964">
    <property type="term" value="F:3'-phosphoadenosine 5'-phosphosulfate transmembrane transporter activity"/>
    <property type="evidence" value="ECO:0007669"/>
    <property type="project" value="TreeGrafter"/>
</dbReference>
<feature type="transmembrane region" description="Helical" evidence="7">
    <location>
        <begin position="69"/>
        <end position="87"/>
    </location>
</feature>
<name>A0A7S2A5N3_TRICV</name>
<keyword evidence="5 7" id="KW-0472">Membrane</keyword>
<protein>
    <recommendedName>
        <fullName evidence="9">Sugar phosphate transporter domain-containing protein</fullName>
    </recommendedName>
</protein>
<comment type="subcellular location">
    <subcellularLocation>
        <location evidence="1">Membrane</location>
        <topology evidence="1">Multi-pass membrane protein</topology>
    </subcellularLocation>
</comment>
<organism evidence="8">
    <name type="scientific">Trieres chinensis</name>
    <name type="common">Marine centric diatom</name>
    <name type="synonym">Odontella sinensis</name>
    <dbReference type="NCBI Taxonomy" id="1514140"/>
    <lineage>
        <taxon>Eukaryota</taxon>
        <taxon>Sar</taxon>
        <taxon>Stramenopiles</taxon>
        <taxon>Ochrophyta</taxon>
        <taxon>Bacillariophyta</taxon>
        <taxon>Mediophyceae</taxon>
        <taxon>Biddulphiophycidae</taxon>
        <taxon>Eupodiscales</taxon>
        <taxon>Parodontellaceae</taxon>
        <taxon>Trieres</taxon>
    </lineage>
</organism>
<accession>A0A7S2A5N3</accession>
<dbReference type="PANTHER" id="PTHR10778:SF8">
    <property type="entry name" value="ADENOSINE 3'-PHOSPHO 5'-PHOSPHOSULFATE TRANSPORTER 2"/>
    <property type="match status" value="1"/>
</dbReference>
<evidence type="ECO:0008006" key="9">
    <source>
        <dbReference type="Google" id="ProtNLM"/>
    </source>
</evidence>
<evidence type="ECO:0000256" key="1">
    <source>
        <dbReference type="ARBA" id="ARBA00004141"/>
    </source>
</evidence>
<evidence type="ECO:0000256" key="5">
    <source>
        <dbReference type="ARBA" id="ARBA00023136"/>
    </source>
</evidence>
<dbReference type="GO" id="GO:0005789">
    <property type="term" value="C:endoplasmic reticulum membrane"/>
    <property type="evidence" value="ECO:0007669"/>
    <property type="project" value="TreeGrafter"/>
</dbReference>
<sequence length="397" mass="40177">MSPPPTRQSAVLGNMRRGYKAKTSDVESADGGGVETGDSAADMVPLSSDASADPDPSPPATLQPPNAELAGYAAVFFLAMIVHEVALEAASTAFSHVDALTSAVTLFQFGFCFLLPVLVSGPGAVLETFPRKASDAVPYVKLSVVVFGATALATKSLNYVSYPTKVVFKSAKLIPTMVVARIVNPGSSKYGGLDYISAGLLCAGAAGYSFGSGPAGGGGGGGNTSAPGIALLTASVICDALVPNLQQKLMAPPMPQSPVSVSTGGGKEANSSGLSAAALMVNVNAVGFAGLLLYMVLSGSLVMSMQAALAGPALLLYLTLVGLGLSTAVLAYTRLIQGAGSVAAVAVATLRKVATVVLSYVIFPKALLRIHVISGLLVLGGVLLNTYSRQRQSAPRR</sequence>
<feature type="transmembrane region" description="Helical" evidence="7">
    <location>
        <begin position="309"/>
        <end position="332"/>
    </location>
</feature>
<evidence type="ECO:0000256" key="6">
    <source>
        <dbReference type="SAM" id="MobiDB-lite"/>
    </source>
</evidence>
<evidence type="ECO:0000256" key="7">
    <source>
        <dbReference type="SAM" id="Phobius"/>
    </source>
</evidence>
<dbReference type="EMBL" id="HBGO01033672">
    <property type="protein sequence ID" value="CAD9358450.1"/>
    <property type="molecule type" value="Transcribed_RNA"/>
</dbReference>
<dbReference type="PANTHER" id="PTHR10778">
    <property type="entry name" value="SOLUTE CARRIER FAMILY 35 MEMBER B"/>
    <property type="match status" value="1"/>
</dbReference>
<evidence type="ECO:0000256" key="3">
    <source>
        <dbReference type="ARBA" id="ARBA00022692"/>
    </source>
</evidence>
<gene>
    <name evidence="8" type="ORF">OSIN01602_LOCUS19425</name>
</gene>
<dbReference type="Pfam" id="PF08449">
    <property type="entry name" value="UAA"/>
    <property type="match status" value="2"/>
</dbReference>
<evidence type="ECO:0000256" key="2">
    <source>
        <dbReference type="ARBA" id="ARBA00022448"/>
    </source>
</evidence>
<feature type="transmembrane region" description="Helical" evidence="7">
    <location>
        <begin position="276"/>
        <end position="297"/>
    </location>
</feature>
<reference evidence="8" key="1">
    <citation type="submission" date="2021-01" db="EMBL/GenBank/DDBJ databases">
        <authorList>
            <person name="Corre E."/>
            <person name="Pelletier E."/>
            <person name="Niang G."/>
            <person name="Scheremetjew M."/>
            <person name="Finn R."/>
            <person name="Kale V."/>
            <person name="Holt S."/>
            <person name="Cochrane G."/>
            <person name="Meng A."/>
            <person name="Brown T."/>
            <person name="Cohen L."/>
        </authorList>
    </citation>
    <scope>NUCLEOTIDE SEQUENCE</scope>
    <source>
        <strain evidence="8">Grunow 1884</strain>
    </source>
</reference>
<dbReference type="InterPro" id="IPR013657">
    <property type="entry name" value="SCL35B1-4/HUT1"/>
</dbReference>
<keyword evidence="3 7" id="KW-0812">Transmembrane</keyword>